<reference evidence="3 4" key="1">
    <citation type="journal article" date="2021" name="Hortic Res">
        <title>Chromosome-scale assembly of the Dendrobium chrysotoxum genome enhances the understanding of orchid evolution.</title>
        <authorList>
            <person name="Zhang Y."/>
            <person name="Zhang G.Q."/>
            <person name="Zhang D."/>
            <person name="Liu X.D."/>
            <person name="Xu X.Y."/>
            <person name="Sun W.H."/>
            <person name="Yu X."/>
            <person name="Zhu X."/>
            <person name="Wang Z.W."/>
            <person name="Zhao X."/>
            <person name="Zhong W.Y."/>
            <person name="Chen H."/>
            <person name="Yin W.L."/>
            <person name="Huang T."/>
            <person name="Niu S.C."/>
            <person name="Liu Z.J."/>
        </authorList>
    </citation>
    <scope>NUCLEOTIDE SEQUENCE [LARGE SCALE GENOMIC DNA]</scope>
    <source>
        <strain evidence="3">Lindl</strain>
    </source>
</reference>
<dbReference type="EMBL" id="JAGFBR010000018">
    <property type="protein sequence ID" value="KAH0450604.1"/>
    <property type="molecule type" value="Genomic_DNA"/>
</dbReference>
<protein>
    <recommendedName>
        <fullName evidence="2">Putative plant transposon protein domain-containing protein</fullName>
    </recommendedName>
</protein>
<dbReference type="AlphaFoldDB" id="A0AAV7G4Q7"/>
<evidence type="ECO:0000259" key="2">
    <source>
        <dbReference type="Pfam" id="PF20167"/>
    </source>
</evidence>
<dbReference type="InterPro" id="IPR046796">
    <property type="entry name" value="Transposase_32_dom"/>
</dbReference>
<dbReference type="Pfam" id="PF20167">
    <property type="entry name" value="Transposase_32"/>
    <property type="match status" value="1"/>
</dbReference>
<evidence type="ECO:0000313" key="3">
    <source>
        <dbReference type="EMBL" id="KAH0450604.1"/>
    </source>
</evidence>
<name>A0AAV7G4Q7_DENCH</name>
<accession>A0AAV7G4Q7</accession>
<evidence type="ECO:0000256" key="1">
    <source>
        <dbReference type="SAM" id="MobiDB-lite"/>
    </source>
</evidence>
<keyword evidence="4" id="KW-1185">Reference proteome</keyword>
<proteinExistence type="predicted"/>
<sequence length="258" mass="30062">MKGPDHAGWKIIRSLTKVRIKGLEAIRGFGESSKGWEHFCEKPYTTIVNVVREYFANRKEAAENKCYVRGKWVPFDYVTINNLYKHKNFKFDEYPSFCWTPIDLEDILRVLCGPNTCLLFTRNTSEVTWDRALLNYSIQIGGGDDEEGGLSEPRSSSILDSNSDSMSSRTPKSLGEHVTYLRFQMDGVLDFCDDAKEWWDEMKMRVAHYMDHKEKSFHYTYEFNNALVGKARKVEREREEFDIFGVFPFSKGGRNSNY</sequence>
<comment type="caution">
    <text evidence="3">The sequence shown here is derived from an EMBL/GenBank/DDBJ whole genome shotgun (WGS) entry which is preliminary data.</text>
</comment>
<feature type="region of interest" description="Disordered" evidence="1">
    <location>
        <begin position="144"/>
        <end position="172"/>
    </location>
</feature>
<organism evidence="3 4">
    <name type="scientific">Dendrobium chrysotoxum</name>
    <name type="common">Orchid</name>
    <dbReference type="NCBI Taxonomy" id="161865"/>
    <lineage>
        <taxon>Eukaryota</taxon>
        <taxon>Viridiplantae</taxon>
        <taxon>Streptophyta</taxon>
        <taxon>Embryophyta</taxon>
        <taxon>Tracheophyta</taxon>
        <taxon>Spermatophyta</taxon>
        <taxon>Magnoliopsida</taxon>
        <taxon>Liliopsida</taxon>
        <taxon>Asparagales</taxon>
        <taxon>Orchidaceae</taxon>
        <taxon>Epidendroideae</taxon>
        <taxon>Malaxideae</taxon>
        <taxon>Dendrobiinae</taxon>
        <taxon>Dendrobium</taxon>
    </lineage>
</organism>
<dbReference type="Proteomes" id="UP000775213">
    <property type="component" value="Unassembled WGS sequence"/>
</dbReference>
<evidence type="ECO:0000313" key="4">
    <source>
        <dbReference type="Proteomes" id="UP000775213"/>
    </source>
</evidence>
<feature type="compositionally biased region" description="Low complexity" evidence="1">
    <location>
        <begin position="155"/>
        <end position="168"/>
    </location>
</feature>
<gene>
    <name evidence="3" type="ORF">IEQ34_021296</name>
</gene>
<feature type="domain" description="Putative plant transposon protein" evidence="2">
    <location>
        <begin position="34"/>
        <end position="136"/>
    </location>
</feature>